<accession>A0ABP0LFX1</accession>
<comment type="caution">
    <text evidence="2">The sequence shown here is derived from an EMBL/GenBank/DDBJ whole genome shotgun (WGS) entry which is preliminary data.</text>
</comment>
<evidence type="ECO:0000313" key="3">
    <source>
        <dbReference type="Proteomes" id="UP001642464"/>
    </source>
</evidence>
<name>A0ABP0LFX1_9DINO</name>
<keyword evidence="3" id="KW-1185">Reference proteome</keyword>
<dbReference type="Proteomes" id="UP001642464">
    <property type="component" value="Unassembled WGS sequence"/>
</dbReference>
<sequence>MATTALLAPGQGYSGDRETHQSMPQPECREAGARVTQNTRLADLNLPALHRVDDRRIEVIANGLAFWNSSRLALDTTFVLPVASTGEPRRRGSEGDGTALTCNYCNNLEPGLGYMPPPAESLGLHVDPALFRIMVCLRLPVASEDVACPLCDAVADRMGDHARACPCGGDRTKRHHRLRSILAARAQAGGLNPVVEKGGLLPPRLDFAGAPEDGVQAGGSGGRRPADVWVGSWGAHGPAAFDLAVTSGLRQGAVAASAATGARAAEDYEARKRAHLQTAATCAGEGLQFVPLVAEAASGGWAPVAMQTWRQLPQCVAARSGEDAGVELAKLLQTLAGSLQRENARAVLRRVGGPDAHPALLADP</sequence>
<protein>
    <submittedName>
        <fullName evidence="2">132 kDa protein</fullName>
    </submittedName>
</protein>
<reference evidence="2 3" key="1">
    <citation type="submission" date="2024-02" db="EMBL/GenBank/DDBJ databases">
        <authorList>
            <person name="Chen Y."/>
            <person name="Shah S."/>
            <person name="Dougan E. K."/>
            <person name="Thang M."/>
            <person name="Chan C."/>
        </authorList>
    </citation>
    <scope>NUCLEOTIDE SEQUENCE [LARGE SCALE GENOMIC DNA]</scope>
</reference>
<gene>
    <name evidence="2" type="ORF">SCF082_LOCUS22444</name>
</gene>
<proteinExistence type="predicted"/>
<evidence type="ECO:0000313" key="2">
    <source>
        <dbReference type="EMBL" id="CAK9038070.1"/>
    </source>
</evidence>
<organism evidence="2 3">
    <name type="scientific">Durusdinium trenchii</name>
    <dbReference type="NCBI Taxonomy" id="1381693"/>
    <lineage>
        <taxon>Eukaryota</taxon>
        <taxon>Sar</taxon>
        <taxon>Alveolata</taxon>
        <taxon>Dinophyceae</taxon>
        <taxon>Suessiales</taxon>
        <taxon>Symbiodiniaceae</taxon>
        <taxon>Durusdinium</taxon>
    </lineage>
</organism>
<feature type="region of interest" description="Disordered" evidence="1">
    <location>
        <begin position="1"/>
        <end position="24"/>
    </location>
</feature>
<evidence type="ECO:0000256" key="1">
    <source>
        <dbReference type="SAM" id="MobiDB-lite"/>
    </source>
</evidence>
<dbReference type="EMBL" id="CAXAMM010016113">
    <property type="protein sequence ID" value="CAK9038070.1"/>
    <property type="molecule type" value="Genomic_DNA"/>
</dbReference>